<accession>A0A6A6XM43</accession>
<dbReference type="PANTHER" id="PTHR43791">
    <property type="entry name" value="PERMEASE-RELATED"/>
    <property type="match status" value="1"/>
</dbReference>
<dbReference type="SUPFAM" id="SSF103473">
    <property type="entry name" value="MFS general substrate transporter"/>
    <property type="match status" value="1"/>
</dbReference>
<dbReference type="Gene3D" id="1.20.1250.20">
    <property type="entry name" value="MFS general substrate transporter like domains"/>
    <property type="match status" value="2"/>
</dbReference>
<dbReference type="FunFam" id="1.20.1250.20:FF:000018">
    <property type="entry name" value="MFS transporter permease"/>
    <property type="match status" value="1"/>
</dbReference>
<evidence type="ECO:0000256" key="2">
    <source>
        <dbReference type="ARBA" id="ARBA00022448"/>
    </source>
</evidence>
<dbReference type="OrthoDB" id="2962993at2759"/>
<dbReference type="PANTHER" id="PTHR43791:SF38">
    <property type="entry name" value="MAJOR FACILITATOR SUPERFAMILY (MFS) PROFILE DOMAIN-CONTAINING PROTEIN"/>
    <property type="match status" value="1"/>
</dbReference>
<feature type="transmembrane region" description="Helical" evidence="6">
    <location>
        <begin position="428"/>
        <end position="449"/>
    </location>
</feature>
<dbReference type="FunFam" id="1.20.1250.20:FF:000394">
    <property type="entry name" value="MFS general substrate transporter"/>
    <property type="match status" value="1"/>
</dbReference>
<evidence type="ECO:0000256" key="4">
    <source>
        <dbReference type="ARBA" id="ARBA00022989"/>
    </source>
</evidence>
<evidence type="ECO:0000256" key="6">
    <source>
        <dbReference type="SAM" id="Phobius"/>
    </source>
</evidence>
<feature type="transmembrane region" description="Helical" evidence="6">
    <location>
        <begin position="134"/>
        <end position="156"/>
    </location>
</feature>
<dbReference type="EMBL" id="MU001803">
    <property type="protein sequence ID" value="KAF2797590.1"/>
    <property type="molecule type" value="Genomic_DNA"/>
</dbReference>
<dbReference type="Proteomes" id="UP000799757">
    <property type="component" value="Unassembled WGS sequence"/>
</dbReference>
<dbReference type="InterPro" id="IPR036259">
    <property type="entry name" value="MFS_trans_sf"/>
</dbReference>
<feature type="domain" description="Major facilitator superfamily (MFS) profile" evidence="7">
    <location>
        <begin position="68"/>
        <end position="487"/>
    </location>
</feature>
<reference evidence="8" key="1">
    <citation type="journal article" date="2020" name="Stud. Mycol.">
        <title>101 Dothideomycetes genomes: a test case for predicting lifestyles and emergence of pathogens.</title>
        <authorList>
            <person name="Haridas S."/>
            <person name="Albert R."/>
            <person name="Binder M."/>
            <person name="Bloem J."/>
            <person name="Labutti K."/>
            <person name="Salamov A."/>
            <person name="Andreopoulos B."/>
            <person name="Baker S."/>
            <person name="Barry K."/>
            <person name="Bills G."/>
            <person name="Bluhm B."/>
            <person name="Cannon C."/>
            <person name="Castanera R."/>
            <person name="Culley D."/>
            <person name="Daum C."/>
            <person name="Ezra D."/>
            <person name="Gonzalez J."/>
            <person name="Henrissat B."/>
            <person name="Kuo A."/>
            <person name="Liang C."/>
            <person name="Lipzen A."/>
            <person name="Lutzoni F."/>
            <person name="Magnuson J."/>
            <person name="Mondo S."/>
            <person name="Nolan M."/>
            <person name="Ohm R."/>
            <person name="Pangilinan J."/>
            <person name="Park H.-J."/>
            <person name="Ramirez L."/>
            <person name="Alfaro M."/>
            <person name="Sun H."/>
            <person name="Tritt A."/>
            <person name="Yoshinaga Y."/>
            <person name="Zwiers L.-H."/>
            <person name="Turgeon B."/>
            <person name="Goodwin S."/>
            <person name="Spatafora J."/>
            <person name="Crous P."/>
            <person name="Grigoriev I."/>
        </authorList>
    </citation>
    <scope>NUCLEOTIDE SEQUENCE</scope>
    <source>
        <strain evidence="8">CBS 109.77</strain>
    </source>
</reference>
<evidence type="ECO:0000256" key="3">
    <source>
        <dbReference type="ARBA" id="ARBA00022692"/>
    </source>
</evidence>
<feature type="transmembrane region" description="Helical" evidence="6">
    <location>
        <begin position="461"/>
        <end position="482"/>
    </location>
</feature>
<evidence type="ECO:0000256" key="1">
    <source>
        <dbReference type="ARBA" id="ARBA00004141"/>
    </source>
</evidence>
<dbReference type="Pfam" id="PF07690">
    <property type="entry name" value="MFS_1"/>
    <property type="match status" value="1"/>
</dbReference>
<dbReference type="PROSITE" id="PS50850">
    <property type="entry name" value="MFS"/>
    <property type="match status" value="1"/>
</dbReference>
<dbReference type="AlphaFoldDB" id="A0A6A6XM43"/>
<feature type="transmembrane region" description="Helical" evidence="6">
    <location>
        <begin position="395"/>
        <end position="416"/>
    </location>
</feature>
<feature type="transmembrane region" description="Helical" evidence="6">
    <location>
        <begin position="162"/>
        <end position="185"/>
    </location>
</feature>
<evidence type="ECO:0000256" key="5">
    <source>
        <dbReference type="ARBA" id="ARBA00023136"/>
    </source>
</evidence>
<keyword evidence="5 6" id="KW-0472">Membrane</keyword>
<evidence type="ECO:0000313" key="9">
    <source>
        <dbReference type="Proteomes" id="UP000799757"/>
    </source>
</evidence>
<feature type="transmembrane region" description="Helical" evidence="6">
    <location>
        <begin position="368"/>
        <end position="389"/>
    </location>
</feature>
<proteinExistence type="predicted"/>
<dbReference type="InterPro" id="IPR020846">
    <property type="entry name" value="MFS_dom"/>
</dbReference>
<protein>
    <submittedName>
        <fullName evidence="8">Putative nicotinamide mononucleotide permease</fullName>
    </submittedName>
</protein>
<dbReference type="GO" id="GO:0016020">
    <property type="term" value="C:membrane"/>
    <property type="evidence" value="ECO:0007669"/>
    <property type="project" value="UniProtKB-SubCell"/>
</dbReference>
<sequence>MKSPVTSLRGNEKTEDIAITPALNPADFDDDVDEHKDVDHIHARELAAGYVEGSDAEKKLLTKLDFRLVPCCWILSLLGYLDRSNIGNAKTGGMQDDFQFSSEQYSVIVLLFFVSYTIFEIPSNMVLTRVRPSLYLSGLAVIWGGVAACMAATQTWQQMAGLRLVLGAIEAGFAPGCAFYLSSWYQRYRNHELARRYACFYTATATAGALSGLLAGVITQHLEGVGGIRGWRWLFIIEGVVSSCAGLIVWFFMPDYPTNSKFLTEEESILACQRLAMDGIGVTQGAHVRIGKREAVIMTLADWRVWAQTILFNLVCGSQTMQYFLPTIVGVFGWKGYEGQYHTIPGYAMGIVCILGFCFLADYYRNKWIMIIIFAAIGTIFFVVATASTDNMTRYVTSLLAFGIIWGCSPLVKTWATQVIPYPAEKRAIAIALINSLGNASSIYGSWLWPDKDKPHYTTGFAVTTSWMGCLSLGAGITAYFVHKYPQHAADANDVVAAELRKQRIVREGKETVEP</sequence>
<name>A0A6A6XM43_9PLEO</name>
<dbReference type="InterPro" id="IPR011701">
    <property type="entry name" value="MFS"/>
</dbReference>
<keyword evidence="4 6" id="KW-1133">Transmembrane helix</keyword>
<feature type="transmembrane region" description="Helical" evidence="6">
    <location>
        <begin position="310"/>
        <end position="332"/>
    </location>
</feature>
<evidence type="ECO:0000313" key="8">
    <source>
        <dbReference type="EMBL" id="KAF2797590.1"/>
    </source>
</evidence>
<feature type="transmembrane region" description="Helical" evidence="6">
    <location>
        <begin position="230"/>
        <end position="253"/>
    </location>
</feature>
<organism evidence="8 9">
    <name type="scientific">Melanomma pulvis-pyrius CBS 109.77</name>
    <dbReference type="NCBI Taxonomy" id="1314802"/>
    <lineage>
        <taxon>Eukaryota</taxon>
        <taxon>Fungi</taxon>
        <taxon>Dikarya</taxon>
        <taxon>Ascomycota</taxon>
        <taxon>Pezizomycotina</taxon>
        <taxon>Dothideomycetes</taxon>
        <taxon>Pleosporomycetidae</taxon>
        <taxon>Pleosporales</taxon>
        <taxon>Melanommataceae</taxon>
        <taxon>Melanomma</taxon>
    </lineage>
</organism>
<gene>
    <name evidence="8" type="ORF">K505DRAFT_298087</name>
</gene>
<dbReference type="GO" id="GO:0022857">
    <property type="term" value="F:transmembrane transporter activity"/>
    <property type="evidence" value="ECO:0007669"/>
    <property type="project" value="InterPro"/>
</dbReference>
<feature type="transmembrane region" description="Helical" evidence="6">
    <location>
        <begin position="197"/>
        <end position="218"/>
    </location>
</feature>
<keyword evidence="9" id="KW-1185">Reference proteome</keyword>
<keyword evidence="2" id="KW-0813">Transport</keyword>
<feature type="transmembrane region" description="Helical" evidence="6">
    <location>
        <begin position="344"/>
        <end position="361"/>
    </location>
</feature>
<feature type="transmembrane region" description="Helical" evidence="6">
    <location>
        <begin position="104"/>
        <end position="122"/>
    </location>
</feature>
<comment type="subcellular location">
    <subcellularLocation>
        <location evidence="1">Membrane</location>
        <topology evidence="1">Multi-pass membrane protein</topology>
    </subcellularLocation>
</comment>
<evidence type="ECO:0000259" key="7">
    <source>
        <dbReference type="PROSITE" id="PS50850"/>
    </source>
</evidence>
<keyword evidence="3 6" id="KW-0812">Transmembrane</keyword>